<keyword evidence="2" id="KW-1185">Reference proteome</keyword>
<dbReference type="EMBL" id="JAWRVG010000004">
    <property type="protein sequence ID" value="KAK4082896.1"/>
    <property type="molecule type" value="Genomic_DNA"/>
</dbReference>
<gene>
    <name evidence="1" type="ORF">Triagg1_1786</name>
</gene>
<organism evidence="1 2">
    <name type="scientific">Trichoderma aggressivum f. europaeum</name>
    <dbReference type="NCBI Taxonomy" id="173218"/>
    <lineage>
        <taxon>Eukaryota</taxon>
        <taxon>Fungi</taxon>
        <taxon>Dikarya</taxon>
        <taxon>Ascomycota</taxon>
        <taxon>Pezizomycotina</taxon>
        <taxon>Sordariomycetes</taxon>
        <taxon>Hypocreomycetidae</taxon>
        <taxon>Hypocreales</taxon>
        <taxon>Hypocreaceae</taxon>
        <taxon>Trichoderma</taxon>
    </lineage>
</organism>
<dbReference type="AlphaFoldDB" id="A0AAE1IJS2"/>
<dbReference type="RefSeq" id="XP_062759325.1">
    <property type="nucleotide sequence ID" value="XM_062895894.1"/>
</dbReference>
<protein>
    <submittedName>
        <fullName evidence="1">Uncharacterized protein</fullName>
    </submittedName>
</protein>
<evidence type="ECO:0000313" key="2">
    <source>
        <dbReference type="Proteomes" id="UP001273209"/>
    </source>
</evidence>
<proteinExistence type="predicted"/>
<reference evidence="1" key="1">
    <citation type="submission" date="2023-11" db="EMBL/GenBank/DDBJ databases">
        <title>The genome sequences of three competitors of mushroom-forming fungi.</title>
        <authorList>
            <person name="Beijen E."/>
            <person name="Ohm R.A."/>
        </authorList>
    </citation>
    <scope>NUCLEOTIDE SEQUENCE</scope>
    <source>
        <strain evidence="1">CBS 100526</strain>
    </source>
</reference>
<sequence length="192" mass="21555">MSVKDNPPPKPACARTERIASHHIGFPLSSLVGMGVAEYVLSPRNKFKFYSWRVATCAASLGEKDWPAQSIAALGFRPELLGEAGVTQKDQARQAAFEKIRDQPTLQNDGDEERGLRPARLESLLCSTFVPGGAMISCRRIDEMQRRQSHRRHRSAPSLWFRRQLEARDWMPCGPARRFECKRGFEGGRSGG</sequence>
<comment type="caution">
    <text evidence="1">The sequence shown here is derived from an EMBL/GenBank/DDBJ whole genome shotgun (WGS) entry which is preliminary data.</text>
</comment>
<evidence type="ECO:0000313" key="1">
    <source>
        <dbReference type="EMBL" id="KAK4082896.1"/>
    </source>
</evidence>
<dbReference type="Proteomes" id="UP001273209">
    <property type="component" value="Unassembled WGS sequence"/>
</dbReference>
<name>A0AAE1IJS2_9HYPO</name>
<dbReference type="GeneID" id="87915799"/>
<accession>A0AAE1IJS2</accession>